<proteinExistence type="inferred from homology"/>
<dbReference type="SUPFAM" id="SSF64356">
    <property type="entry name" value="SNARE-like"/>
    <property type="match status" value="1"/>
</dbReference>
<dbReference type="PANTHER" id="PTHR11753">
    <property type="entry name" value="ADAPTOR COMPLEXES SMALL SUBUNIT FAMILY"/>
    <property type="match status" value="1"/>
</dbReference>
<dbReference type="InterPro" id="IPR011012">
    <property type="entry name" value="Longin-like_dom_sf"/>
</dbReference>
<organism evidence="7 8">
    <name type="scientific">Cyberlindnera jadinii (strain ATCC 18201 / CBS 1600 / BCRC 20928 / JCM 3617 / NBRC 0987 / NRRL Y-1542)</name>
    <name type="common">Torula yeast</name>
    <name type="synonym">Candida utilis</name>
    <dbReference type="NCBI Taxonomy" id="983966"/>
    <lineage>
        <taxon>Eukaryota</taxon>
        <taxon>Fungi</taxon>
        <taxon>Dikarya</taxon>
        <taxon>Ascomycota</taxon>
        <taxon>Saccharomycotina</taxon>
        <taxon>Saccharomycetes</taxon>
        <taxon>Phaffomycetales</taxon>
        <taxon>Phaffomycetaceae</taxon>
        <taxon>Cyberlindnera</taxon>
    </lineage>
</organism>
<keyword evidence="3" id="KW-0813">Transport</keyword>
<evidence type="ECO:0000313" key="8">
    <source>
        <dbReference type="Proteomes" id="UP000038830"/>
    </source>
</evidence>
<dbReference type="GO" id="GO:0015031">
    <property type="term" value="P:protein transport"/>
    <property type="evidence" value="ECO:0007669"/>
    <property type="project" value="UniProtKB-KW"/>
</dbReference>
<name>A0A0H5C5W3_CYBJN</name>
<evidence type="ECO:0000256" key="4">
    <source>
        <dbReference type="ARBA" id="ARBA00022927"/>
    </source>
</evidence>
<protein>
    <recommendedName>
        <fullName evidence="6">AP complex mu/sigma subunit domain-containing protein</fullName>
    </recommendedName>
</protein>
<accession>A0A0H5C5W3</accession>
<dbReference type="Gene3D" id="3.30.450.60">
    <property type="match status" value="1"/>
</dbReference>
<gene>
    <name evidence="7" type="ORF">BN1211_3972</name>
</gene>
<dbReference type="Proteomes" id="UP000038830">
    <property type="component" value="Unassembled WGS sequence"/>
</dbReference>
<evidence type="ECO:0000313" key="7">
    <source>
        <dbReference type="EMBL" id="CEP23391.1"/>
    </source>
</evidence>
<dbReference type="InterPro" id="IPR016635">
    <property type="entry name" value="AP_complex_ssu"/>
</dbReference>
<dbReference type="Pfam" id="PF01217">
    <property type="entry name" value="Clat_adaptor_s"/>
    <property type="match status" value="1"/>
</dbReference>
<dbReference type="GO" id="GO:0030117">
    <property type="term" value="C:membrane coat"/>
    <property type="evidence" value="ECO:0007669"/>
    <property type="project" value="UniProtKB-ARBA"/>
</dbReference>
<reference evidence="8" key="1">
    <citation type="journal article" date="2015" name="J. Biotechnol.">
        <title>The structure of the Cyberlindnera jadinii genome and its relation to Candida utilis analyzed by the occurrence of single nucleotide polymorphisms.</title>
        <authorList>
            <person name="Rupp O."/>
            <person name="Brinkrolf K."/>
            <person name="Buerth C."/>
            <person name="Kunigo M."/>
            <person name="Schneider J."/>
            <person name="Jaenicke S."/>
            <person name="Goesmann A."/>
            <person name="Puehler A."/>
            <person name="Jaeger K.-E."/>
            <person name="Ernst J.F."/>
        </authorList>
    </citation>
    <scope>NUCLEOTIDE SEQUENCE [LARGE SCALE GENOMIC DNA]</scope>
    <source>
        <strain evidence="8">ATCC 18201 / CBS 1600 / BCRC 20928 / JCM 3617 / NBRC 0987 / NRRL Y-1542</strain>
    </source>
</reference>
<feature type="domain" description="AP complex mu/sigma subunit" evidence="6">
    <location>
        <begin position="57"/>
        <end position="174"/>
    </location>
</feature>
<comment type="subcellular location">
    <subcellularLocation>
        <location evidence="1">Endomembrane system</location>
    </subcellularLocation>
</comment>
<evidence type="ECO:0000256" key="3">
    <source>
        <dbReference type="ARBA" id="ARBA00022448"/>
    </source>
</evidence>
<dbReference type="InterPro" id="IPR022775">
    <property type="entry name" value="AP_mu_sigma_su"/>
</dbReference>
<dbReference type="GO" id="GO:0012505">
    <property type="term" value="C:endomembrane system"/>
    <property type="evidence" value="ECO:0007669"/>
    <property type="project" value="UniProtKB-SubCell"/>
</dbReference>
<keyword evidence="4" id="KW-0653">Protein transport</keyword>
<evidence type="ECO:0000259" key="6">
    <source>
        <dbReference type="Pfam" id="PF01217"/>
    </source>
</evidence>
<keyword evidence="5" id="KW-0472">Membrane</keyword>
<comment type="similarity">
    <text evidence="2">Belongs to the adaptor complexes small subunit family.</text>
</comment>
<dbReference type="AlphaFoldDB" id="A0A0H5C5W3"/>
<evidence type="ECO:0000256" key="5">
    <source>
        <dbReference type="ARBA" id="ARBA00023136"/>
    </source>
</evidence>
<evidence type="ECO:0000256" key="1">
    <source>
        <dbReference type="ARBA" id="ARBA00004308"/>
    </source>
</evidence>
<dbReference type="EMBL" id="CDQK01000004">
    <property type="protein sequence ID" value="CEP23391.1"/>
    <property type="molecule type" value="Genomic_DNA"/>
</dbReference>
<evidence type="ECO:0000256" key="2">
    <source>
        <dbReference type="ARBA" id="ARBA00006972"/>
    </source>
</evidence>
<sequence>MPRVQETAPDFEGLLVVVHYTEYLTSLCVSTGLLSSELILLVITHRTADVGRVTTNPHDEKYRINVDVHKLISSREHRQHSNFVELQDSKLVYKRYAGLFFIASIDLEDDELAYLSAIHLLVEVLDQHFENVCELDLVFNFYKVYECLDEIFLGGELQETSKEVILNRFDEIEALE</sequence>